<dbReference type="InterPro" id="IPR042266">
    <property type="entry name" value="PPPDE_sf"/>
</dbReference>
<sequence>MSEVQLYVYDLSNGLARAMSLAWTGRQLDGIWHTSVVVYGLEFFYGQGISTVRPGTSHHGRPQRQISMGRTEIDKMTFTEYLDGLRDRWTAADYHLLEHNCNNFSDTVLEFLVNQHVPRDILDLPAVFLSTPMGQQMRPMIDQMFRPRGASNVEPEAAVASLTRAAATNGHASASTAAQAISLPMLDALKDKVVRFEQVPNVDSAISKLSLCFEDVKDERAGTTTQTIRSILRPYLIAFERKAVGIQFASPPKPALLLAMAKAFTAASQLLPNDQLFPIFDLLRFAMLDKRIAAGIAVMSSIDLFGTLLSTSIETPAEARLTMLTSLRLFANCVGQKTIAAKLDQDQLKQLALLGLEHSDAGVRAAAASLAFAIRQAMNKATEEDEIELASALVHPLTSETAPETAYRLVGAIGLLLRMSEHQEPLRELLEVLELKAALSKLRSLHGLDLKALALSDELVTLL</sequence>
<dbReference type="PROSITE" id="PS51396">
    <property type="entry name" value="PUL"/>
    <property type="match status" value="1"/>
</dbReference>
<feature type="domain" description="PUL" evidence="4">
    <location>
        <begin position="186"/>
        <end position="462"/>
    </location>
</feature>
<evidence type="ECO:0000259" key="5">
    <source>
        <dbReference type="PROSITE" id="PS51858"/>
    </source>
</evidence>
<evidence type="ECO:0000256" key="1">
    <source>
        <dbReference type="ARBA" id="ARBA00008140"/>
    </source>
</evidence>
<dbReference type="InterPro" id="IPR013535">
    <property type="entry name" value="PUL_dom"/>
</dbReference>
<keyword evidence="7" id="KW-1185">Reference proteome</keyword>
<feature type="domain" description="PPPDE" evidence="5">
    <location>
        <begin position="2"/>
        <end position="142"/>
    </location>
</feature>
<dbReference type="PANTHER" id="PTHR12378:SF7">
    <property type="entry name" value="DESUMOYLATING ISOPEPTIDASE 1"/>
    <property type="match status" value="1"/>
</dbReference>
<dbReference type="GO" id="GO:0006508">
    <property type="term" value="P:proteolysis"/>
    <property type="evidence" value="ECO:0007669"/>
    <property type="project" value="UniProtKB-KW"/>
</dbReference>
<evidence type="ECO:0000313" key="7">
    <source>
        <dbReference type="Proteomes" id="UP000009131"/>
    </source>
</evidence>
<reference evidence="6 7" key="2">
    <citation type="journal article" date="2012" name="Open Biol.">
        <title>Characteristics of nucleosomes and linker DNA regions on the genome of the basidiomycete Mixia osmundae revealed by mono- and dinucleosome mapping.</title>
        <authorList>
            <person name="Nishida H."/>
            <person name="Kondo S."/>
            <person name="Matsumoto T."/>
            <person name="Suzuki Y."/>
            <person name="Yoshikawa H."/>
            <person name="Taylor T.D."/>
            <person name="Sugiyama J."/>
        </authorList>
    </citation>
    <scope>NUCLEOTIDE SEQUENCE [LARGE SCALE GENOMIC DNA]</scope>
    <source>
        <strain evidence="7">CBS 9802 / IAM 14324 / JCM 22182 / KY 12970</strain>
    </source>
</reference>
<protein>
    <recommendedName>
        <fullName evidence="8">PPPDE domain-containing protein</fullName>
    </recommendedName>
</protein>
<dbReference type="PANTHER" id="PTHR12378">
    <property type="entry name" value="DESUMOYLATING ISOPEPTIDASE"/>
    <property type="match status" value="1"/>
</dbReference>
<evidence type="ECO:0000313" key="6">
    <source>
        <dbReference type="EMBL" id="GAA98904.1"/>
    </source>
</evidence>
<dbReference type="EMBL" id="BABT02000165">
    <property type="protein sequence ID" value="GAA98904.1"/>
    <property type="molecule type" value="Genomic_DNA"/>
</dbReference>
<evidence type="ECO:0000256" key="2">
    <source>
        <dbReference type="ARBA" id="ARBA00022670"/>
    </source>
</evidence>
<comment type="caution">
    <text evidence="6">The sequence shown here is derived from an EMBL/GenBank/DDBJ whole genome shotgun (WGS) entry which is preliminary data.</text>
</comment>
<dbReference type="PROSITE" id="PS51858">
    <property type="entry name" value="PPPDE"/>
    <property type="match status" value="1"/>
</dbReference>
<dbReference type="AlphaFoldDB" id="G7E7U4"/>
<name>G7E7U4_MIXOS</name>
<evidence type="ECO:0000259" key="4">
    <source>
        <dbReference type="PROSITE" id="PS51396"/>
    </source>
</evidence>
<reference evidence="6 7" key="1">
    <citation type="journal article" date="2011" name="J. Gen. Appl. Microbiol.">
        <title>Draft genome sequencing of the enigmatic basidiomycete Mixia osmundae.</title>
        <authorList>
            <person name="Nishida H."/>
            <person name="Nagatsuka Y."/>
            <person name="Sugiyama J."/>
        </authorList>
    </citation>
    <scope>NUCLEOTIDE SEQUENCE [LARGE SCALE GENOMIC DNA]</scope>
    <source>
        <strain evidence="7">CBS 9802 / IAM 14324 / JCM 22182 / KY 12970</strain>
    </source>
</reference>
<dbReference type="Proteomes" id="UP000009131">
    <property type="component" value="Unassembled WGS sequence"/>
</dbReference>
<keyword evidence="2" id="KW-0645">Protease</keyword>
<dbReference type="STRING" id="764103.G7E7U4"/>
<dbReference type="OrthoDB" id="21221at2759"/>
<evidence type="ECO:0000256" key="3">
    <source>
        <dbReference type="ARBA" id="ARBA00022801"/>
    </source>
</evidence>
<dbReference type="Pfam" id="PF05903">
    <property type="entry name" value="Peptidase_C97"/>
    <property type="match status" value="1"/>
</dbReference>
<evidence type="ECO:0008006" key="8">
    <source>
        <dbReference type="Google" id="ProtNLM"/>
    </source>
</evidence>
<organism evidence="6 7">
    <name type="scientific">Mixia osmundae (strain CBS 9802 / IAM 14324 / JCM 22182 / KY 12970)</name>
    <dbReference type="NCBI Taxonomy" id="764103"/>
    <lineage>
        <taxon>Eukaryota</taxon>
        <taxon>Fungi</taxon>
        <taxon>Dikarya</taxon>
        <taxon>Basidiomycota</taxon>
        <taxon>Pucciniomycotina</taxon>
        <taxon>Mixiomycetes</taxon>
        <taxon>Mixiales</taxon>
        <taxon>Mixiaceae</taxon>
        <taxon>Mixia</taxon>
    </lineage>
</organism>
<dbReference type="SMART" id="SM01179">
    <property type="entry name" value="DUF862"/>
    <property type="match status" value="1"/>
</dbReference>
<accession>G7E7U4</accession>
<dbReference type="RefSeq" id="XP_014567068.1">
    <property type="nucleotide sequence ID" value="XM_014711582.1"/>
</dbReference>
<dbReference type="Gene3D" id="1.25.10.10">
    <property type="entry name" value="Leucine-rich Repeat Variant"/>
    <property type="match status" value="1"/>
</dbReference>
<dbReference type="GO" id="GO:0008233">
    <property type="term" value="F:peptidase activity"/>
    <property type="evidence" value="ECO:0007669"/>
    <property type="project" value="UniProtKB-KW"/>
</dbReference>
<dbReference type="Gene3D" id="3.90.1720.30">
    <property type="entry name" value="PPPDE domains"/>
    <property type="match status" value="1"/>
</dbReference>
<dbReference type="Pfam" id="PF08324">
    <property type="entry name" value="PUL"/>
    <property type="match status" value="1"/>
</dbReference>
<comment type="similarity">
    <text evidence="1">Belongs to the DeSI family.</text>
</comment>
<proteinExistence type="inferred from homology"/>
<dbReference type="InParanoid" id="G7E7U4"/>
<gene>
    <name evidence="6" type="primary">Mo05592</name>
    <name evidence="6" type="ORF">E5Q_05592</name>
</gene>
<dbReference type="eggNOG" id="KOG0324">
    <property type="taxonomic scope" value="Eukaryota"/>
</dbReference>
<dbReference type="InterPro" id="IPR011989">
    <property type="entry name" value="ARM-like"/>
</dbReference>
<keyword evidence="3" id="KW-0378">Hydrolase</keyword>
<dbReference type="InterPro" id="IPR008580">
    <property type="entry name" value="PPPDE_dom"/>
</dbReference>
<dbReference type="GO" id="GO:0070646">
    <property type="term" value="P:protein modification by small protein removal"/>
    <property type="evidence" value="ECO:0007669"/>
    <property type="project" value="TreeGrafter"/>
</dbReference>
<dbReference type="HOGENOM" id="CLU_033441_0_0_1"/>